<dbReference type="PANTHER" id="PTHR36440">
    <property type="entry name" value="PUTATIVE (AFU_ORTHOLOGUE AFUA_8G07350)-RELATED"/>
    <property type="match status" value="1"/>
</dbReference>
<sequence length="181" mass="20290">MQRRKFLVATLATPTLGLPTKPSPPTALGKPFTVKAGKDRFNEPILYQGVNPNLVKISAKDTDGQLAVFEYEGLAKIGPPVHMHLHQDEIFYVIEGEYLFQIGDQRQTLEAGDTIFLPRNIAHTWLQLSEKGKLIYLLQPAGQLEDFFKNMNTFKRPPTFAEEQQLSLAHGVKTIGPPITH</sequence>
<comment type="caution">
    <text evidence="2">The sequence shown here is derived from an EMBL/GenBank/DDBJ whole genome shotgun (WGS) entry which is preliminary data.</text>
</comment>
<dbReference type="InterPro" id="IPR011051">
    <property type="entry name" value="RmlC_Cupin_sf"/>
</dbReference>
<dbReference type="InterPro" id="IPR053146">
    <property type="entry name" value="QDO-like"/>
</dbReference>
<dbReference type="InterPro" id="IPR014710">
    <property type="entry name" value="RmlC-like_jellyroll"/>
</dbReference>
<dbReference type="Pfam" id="PF07883">
    <property type="entry name" value="Cupin_2"/>
    <property type="match status" value="1"/>
</dbReference>
<dbReference type="SUPFAM" id="SSF51182">
    <property type="entry name" value="RmlC-like cupins"/>
    <property type="match status" value="1"/>
</dbReference>
<protein>
    <submittedName>
        <fullName evidence="2">Cupin domain-containing protein</fullName>
    </submittedName>
</protein>
<accession>A0A927GEY1</accession>
<dbReference type="InterPro" id="IPR013096">
    <property type="entry name" value="Cupin_2"/>
</dbReference>
<dbReference type="RefSeq" id="WP_191040904.1">
    <property type="nucleotide sequence ID" value="NZ_JACXAA010000008.1"/>
</dbReference>
<name>A0A927GEY1_9BACT</name>
<evidence type="ECO:0000313" key="3">
    <source>
        <dbReference type="Proteomes" id="UP000653797"/>
    </source>
</evidence>
<dbReference type="Gene3D" id="2.60.120.10">
    <property type="entry name" value="Jelly Rolls"/>
    <property type="match status" value="1"/>
</dbReference>
<reference evidence="2" key="1">
    <citation type="submission" date="2020-09" db="EMBL/GenBank/DDBJ databases">
        <authorList>
            <person name="Kim M.K."/>
        </authorList>
    </citation>
    <scope>NUCLEOTIDE SEQUENCE</scope>
    <source>
        <strain evidence="2">BT704</strain>
    </source>
</reference>
<evidence type="ECO:0000259" key="1">
    <source>
        <dbReference type="Pfam" id="PF07883"/>
    </source>
</evidence>
<keyword evidence="3" id="KW-1185">Reference proteome</keyword>
<feature type="domain" description="Cupin type-2" evidence="1">
    <location>
        <begin position="79"/>
        <end position="131"/>
    </location>
</feature>
<dbReference type="PANTHER" id="PTHR36440:SF1">
    <property type="entry name" value="PUTATIVE (AFU_ORTHOLOGUE AFUA_8G07350)-RELATED"/>
    <property type="match status" value="1"/>
</dbReference>
<dbReference type="AlphaFoldDB" id="A0A927GEY1"/>
<proteinExistence type="predicted"/>
<evidence type="ECO:0000313" key="2">
    <source>
        <dbReference type="EMBL" id="MBD2755274.1"/>
    </source>
</evidence>
<organism evidence="2 3">
    <name type="scientific">Spirosoma validum</name>
    <dbReference type="NCBI Taxonomy" id="2771355"/>
    <lineage>
        <taxon>Bacteria</taxon>
        <taxon>Pseudomonadati</taxon>
        <taxon>Bacteroidota</taxon>
        <taxon>Cytophagia</taxon>
        <taxon>Cytophagales</taxon>
        <taxon>Cytophagaceae</taxon>
        <taxon>Spirosoma</taxon>
    </lineage>
</organism>
<gene>
    <name evidence="2" type="ORF">IC230_20400</name>
</gene>
<dbReference type="EMBL" id="JACXAA010000008">
    <property type="protein sequence ID" value="MBD2755274.1"/>
    <property type="molecule type" value="Genomic_DNA"/>
</dbReference>
<dbReference type="Proteomes" id="UP000653797">
    <property type="component" value="Unassembled WGS sequence"/>
</dbReference>